<evidence type="ECO:0000256" key="4">
    <source>
        <dbReference type="SAM" id="Phobius"/>
    </source>
</evidence>
<reference evidence="9" key="1">
    <citation type="submission" date="2022-11" db="EMBL/GenBank/DDBJ databases">
        <title>Marilongibacter aestuarii gen. nov., sp. nov., isolated from tidal flat sediment.</title>
        <authorList>
            <person name="Jiayan W."/>
        </authorList>
    </citation>
    <scope>NUCLEOTIDE SEQUENCE</scope>
    <source>
        <strain evidence="9">Z1-6</strain>
    </source>
</reference>
<sequence length="919" mass="103997">MKQVVQNLAAERFVFKRFTSVTKRINNPILMKYTIWFLIVSMFTIACSIVDKTLTVTTLKCEDLYNPLGIDKTVPRFSWQVERERNGTEQTAYQILVASNVKMLQENKADLWDSGKVGSGESLWISYNGTKLESGSYACWKVRVWDESGESSDWSHPAEFGIGLLNENDWKADYIAFNTDAGYRECPQLATSFDSNESDAKLLLHVNSLGYHEVYLNGSKVGEGVLTPAVSQFDKRSLINTYDVSYLIKKGTNDLLIWLGSGWYTEGLPGVVNNGPVVKAQLEKVENNRREIILTTDSGWKGRKSSYNRHGNYRPHRFGGEIVDGSLVPTDLVVNTSESGWHPVSLIDIPSHEVTPQMVELNRIQDTLYPSGIIKVAEDTFLVDMGKNLAGWIEVEFNGLKKSQEISMAYCDHLTEKGKFNDRNQYDIYIASGNDPEVFKNKFNYHGFRYIRITGLKEIPDLNSIKAHLVHTDYELASGFECSDPDMNAIHDMLFYTLRCLSIGGDLVDCPQIERLGYGGDGNASTLTAQIMFNLGPLYNNWLQAWADVIREDGSMPHTAPNPYNAGGGPYWCGFIITATWQTYLSYGDPLLLKKYYPVMQKWLEYVNKYSVDGLLKPWPNTDYRNWYLGDWATPEGIDQTAEASVDVVNNSFIAVCYDNMQKIARVLGKSSDADLYTLKKEELQNKIHEVYFNETNSSYGTGTQIDLAFPMIAGVVPENSIEKVTESFYNETEIKRNGHLACGLVGLPVITEWAVDNQEVELMYSMLKKRDYPGYLYMLDNGATTTWEHWDGARSHIHNCYNGIGSWFYQAIGGIRPVEDVPSYRKVRIEPQIPQGITWAKTFQKTALGKLALHWEIKDSKMKLLLEIPIGVEAEVMCPEGIHEYLLDGKTHLLQPEQNNGIILKGGKYCVEFEMTNS</sequence>
<dbReference type="GO" id="GO:0005975">
    <property type="term" value="P:carbohydrate metabolic process"/>
    <property type="evidence" value="ECO:0007669"/>
    <property type="project" value="InterPro"/>
</dbReference>
<comment type="catalytic activity">
    <reaction evidence="1">
        <text>Hydrolysis of terminal non-reducing alpha-L-rhamnose residues in alpha-L-rhamnosides.</text>
        <dbReference type="EC" id="3.2.1.40"/>
    </reaction>
</comment>
<dbReference type="InterPro" id="IPR035396">
    <property type="entry name" value="Bac_rhamnosid6H"/>
</dbReference>
<evidence type="ECO:0000313" key="10">
    <source>
        <dbReference type="Proteomes" id="UP001145087"/>
    </source>
</evidence>
<evidence type="ECO:0000256" key="1">
    <source>
        <dbReference type="ARBA" id="ARBA00001445"/>
    </source>
</evidence>
<name>A0A9X3F662_9BACT</name>
<feature type="domain" description="Alpha-L-rhamnosidase six-hairpin glycosidase" evidence="7">
    <location>
        <begin position="477"/>
        <end position="813"/>
    </location>
</feature>
<dbReference type="RefSeq" id="WP_343331988.1">
    <property type="nucleotide sequence ID" value="NZ_JAPOHD010000009.1"/>
</dbReference>
<evidence type="ECO:0000259" key="6">
    <source>
        <dbReference type="Pfam" id="PF08531"/>
    </source>
</evidence>
<dbReference type="Gene3D" id="2.60.420.10">
    <property type="entry name" value="Maltose phosphorylase, domain 3"/>
    <property type="match status" value="1"/>
</dbReference>
<dbReference type="InterPro" id="IPR013783">
    <property type="entry name" value="Ig-like_fold"/>
</dbReference>
<dbReference type="Pfam" id="PF17389">
    <property type="entry name" value="Bac_rhamnosid6H"/>
    <property type="match status" value="1"/>
</dbReference>
<dbReference type="EC" id="3.2.1.40" evidence="2"/>
<dbReference type="PANTHER" id="PTHR33307">
    <property type="entry name" value="ALPHA-RHAMNOSIDASE (EUROFUNG)"/>
    <property type="match status" value="1"/>
</dbReference>
<dbReference type="Gene3D" id="2.60.120.260">
    <property type="entry name" value="Galactose-binding domain-like"/>
    <property type="match status" value="2"/>
</dbReference>
<keyword evidence="4" id="KW-0812">Transmembrane</keyword>
<keyword evidence="3 9" id="KW-0378">Hydrolase</keyword>
<evidence type="ECO:0000259" key="7">
    <source>
        <dbReference type="Pfam" id="PF17389"/>
    </source>
</evidence>
<dbReference type="Pfam" id="PF05592">
    <property type="entry name" value="Bac_rhamnosid"/>
    <property type="match status" value="1"/>
</dbReference>
<dbReference type="InterPro" id="IPR035398">
    <property type="entry name" value="Bac_rhamnosid_C"/>
</dbReference>
<dbReference type="InterPro" id="IPR012341">
    <property type="entry name" value="6hp_glycosidase-like_sf"/>
</dbReference>
<dbReference type="AlphaFoldDB" id="A0A9X3F662"/>
<evidence type="ECO:0000259" key="5">
    <source>
        <dbReference type="Pfam" id="PF05592"/>
    </source>
</evidence>
<keyword evidence="10" id="KW-1185">Reference proteome</keyword>
<dbReference type="Proteomes" id="UP001145087">
    <property type="component" value="Unassembled WGS sequence"/>
</dbReference>
<dbReference type="SUPFAM" id="SSF48208">
    <property type="entry name" value="Six-hairpin glycosidases"/>
    <property type="match status" value="1"/>
</dbReference>
<feature type="domain" description="Bacterial alpha-L-rhamnosidase N-terminal" evidence="6">
    <location>
        <begin position="203"/>
        <end position="364"/>
    </location>
</feature>
<feature type="domain" description="Alpha-L-rhamnosidase concanavalin-like" evidence="5">
    <location>
        <begin position="375"/>
        <end position="471"/>
    </location>
</feature>
<evidence type="ECO:0000256" key="3">
    <source>
        <dbReference type="ARBA" id="ARBA00022801"/>
    </source>
</evidence>
<accession>A0A9X3F662</accession>
<comment type="caution">
    <text evidence="9">The sequence shown here is derived from an EMBL/GenBank/DDBJ whole genome shotgun (WGS) entry which is preliminary data.</text>
</comment>
<dbReference type="Gene3D" id="1.50.10.10">
    <property type="match status" value="1"/>
</dbReference>
<dbReference type="Pfam" id="PF25788">
    <property type="entry name" value="Ig_Rha78A_N"/>
    <property type="match status" value="1"/>
</dbReference>
<dbReference type="EMBL" id="JAPOHD010000009">
    <property type="protein sequence ID" value="MCY1719651.1"/>
    <property type="molecule type" value="Genomic_DNA"/>
</dbReference>
<dbReference type="InterPro" id="IPR016007">
    <property type="entry name" value="Alpha_rhamnosid"/>
</dbReference>
<evidence type="ECO:0000256" key="2">
    <source>
        <dbReference type="ARBA" id="ARBA00012652"/>
    </source>
</evidence>
<evidence type="ECO:0000259" key="8">
    <source>
        <dbReference type="Pfam" id="PF17390"/>
    </source>
</evidence>
<dbReference type="InterPro" id="IPR008928">
    <property type="entry name" value="6-hairpin_glycosidase_sf"/>
</dbReference>
<dbReference type="PANTHER" id="PTHR33307:SF6">
    <property type="entry name" value="ALPHA-RHAMNOSIDASE (EUROFUNG)-RELATED"/>
    <property type="match status" value="1"/>
</dbReference>
<protein>
    <recommendedName>
        <fullName evidence="2">alpha-L-rhamnosidase</fullName>
        <ecNumber evidence="2">3.2.1.40</ecNumber>
    </recommendedName>
</protein>
<feature type="transmembrane region" description="Helical" evidence="4">
    <location>
        <begin position="33"/>
        <end position="51"/>
    </location>
</feature>
<dbReference type="InterPro" id="IPR013737">
    <property type="entry name" value="Bac_rhamnosid_N"/>
</dbReference>
<proteinExistence type="predicted"/>
<keyword evidence="4" id="KW-0472">Membrane</keyword>
<dbReference type="Gene3D" id="2.60.40.10">
    <property type="entry name" value="Immunoglobulins"/>
    <property type="match status" value="1"/>
</dbReference>
<dbReference type="Pfam" id="PF08531">
    <property type="entry name" value="Bac_rhamnosid_N"/>
    <property type="match status" value="1"/>
</dbReference>
<gene>
    <name evidence="9" type="ORF">OU798_04820</name>
</gene>
<dbReference type="PIRSF" id="PIRSF010631">
    <property type="entry name" value="A-rhamnsds"/>
    <property type="match status" value="1"/>
</dbReference>
<keyword evidence="4" id="KW-1133">Transmembrane helix</keyword>
<evidence type="ECO:0000313" key="9">
    <source>
        <dbReference type="EMBL" id="MCY1719651.1"/>
    </source>
</evidence>
<organism evidence="9 10">
    <name type="scientific">Draconibacterium aestuarii</name>
    <dbReference type="NCBI Taxonomy" id="2998507"/>
    <lineage>
        <taxon>Bacteria</taxon>
        <taxon>Pseudomonadati</taxon>
        <taxon>Bacteroidota</taxon>
        <taxon>Bacteroidia</taxon>
        <taxon>Marinilabiliales</taxon>
        <taxon>Prolixibacteraceae</taxon>
        <taxon>Draconibacterium</taxon>
    </lineage>
</organism>
<dbReference type="GO" id="GO:0030596">
    <property type="term" value="F:alpha-L-rhamnosidase activity"/>
    <property type="evidence" value="ECO:0007669"/>
    <property type="project" value="UniProtKB-EC"/>
</dbReference>
<feature type="domain" description="Alpha-L-rhamnosidase C-terminal" evidence="8">
    <location>
        <begin position="815"/>
        <end position="882"/>
    </location>
</feature>
<dbReference type="Pfam" id="PF17390">
    <property type="entry name" value="Bac_rhamnosid_C"/>
    <property type="match status" value="1"/>
</dbReference>
<dbReference type="InterPro" id="IPR008902">
    <property type="entry name" value="Rhamnosid_concanavalin"/>
</dbReference>